<organism evidence="17 18">
    <name type="scientific">Clostridium thermosuccinogenes</name>
    <dbReference type="NCBI Taxonomy" id="84032"/>
    <lineage>
        <taxon>Bacteria</taxon>
        <taxon>Bacillati</taxon>
        <taxon>Bacillota</taxon>
        <taxon>Clostridia</taxon>
        <taxon>Eubacteriales</taxon>
        <taxon>Clostridiaceae</taxon>
        <taxon>Clostridium</taxon>
    </lineage>
</organism>
<dbReference type="PANTHER" id="PTHR43783">
    <property type="entry name" value="UDP-N-ACETYLGLUCOSAMINE 1-CARBOXYVINYLTRANSFERASE"/>
    <property type="match status" value="1"/>
</dbReference>
<dbReference type="PANTHER" id="PTHR43783:SF1">
    <property type="entry name" value="UDP-N-ACETYLGLUCOSAMINE 1-CARBOXYVINYLTRANSFERASE"/>
    <property type="match status" value="1"/>
</dbReference>
<comment type="similarity">
    <text evidence="10">Belongs to the EPSP synthase family. MurA subfamily.</text>
</comment>
<evidence type="ECO:0000313" key="17">
    <source>
        <dbReference type="EMBL" id="PNU00710.1"/>
    </source>
</evidence>
<dbReference type="RefSeq" id="WP_103080544.1">
    <property type="nucleotide sequence ID" value="NZ_CP021850.1"/>
</dbReference>
<comment type="catalytic activity">
    <reaction evidence="15">
        <text>phosphoenolpyruvate + UDP-N-acetyl-alpha-D-glucosamine = UDP-N-acetyl-3-O-(1-carboxyvinyl)-alpha-D-glucosamine + phosphate</text>
        <dbReference type="Rhea" id="RHEA:18681"/>
        <dbReference type="ChEBI" id="CHEBI:43474"/>
        <dbReference type="ChEBI" id="CHEBI:57705"/>
        <dbReference type="ChEBI" id="CHEBI:58702"/>
        <dbReference type="ChEBI" id="CHEBI:68483"/>
        <dbReference type="EC" id="2.5.1.7"/>
    </reaction>
</comment>
<keyword evidence="18" id="KW-1185">Reference proteome</keyword>
<dbReference type="Gene3D" id="3.65.10.10">
    <property type="entry name" value="Enolpyruvate transferase domain"/>
    <property type="match status" value="1"/>
</dbReference>
<dbReference type="OrthoDB" id="2082536at2"/>
<keyword evidence="5 17" id="KW-0808">Transferase</keyword>
<evidence type="ECO:0000256" key="10">
    <source>
        <dbReference type="ARBA" id="ARBA00038367"/>
    </source>
</evidence>
<dbReference type="EC" id="2.5.1.7" evidence="11"/>
<keyword evidence="8" id="KW-0131">Cell cycle</keyword>
<evidence type="ECO:0000256" key="6">
    <source>
        <dbReference type="ARBA" id="ARBA00022960"/>
    </source>
</evidence>
<evidence type="ECO:0000256" key="15">
    <source>
        <dbReference type="ARBA" id="ARBA00047527"/>
    </source>
</evidence>
<dbReference type="GO" id="GO:0005737">
    <property type="term" value="C:cytoplasm"/>
    <property type="evidence" value="ECO:0007669"/>
    <property type="project" value="UniProtKB-SubCell"/>
</dbReference>
<dbReference type="InterPro" id="IPR036968">
    <property type="entry name" value="Enolpyruvate_Tfrase_sf"/>
</dbReference>
<dbReference type="SUPFAM" id="SSF55205">
    <property type="entry name" value="EPT/RTPC-like"/>
    <property type="match status" value="1"/>
</dbReference>
<comment type="pathway">
    <text evidence="2">Cell wall biogenesis; peptidoglycan biosynthesis.</text>
</comment>
<evidence type="ECO:0000256" key="12">
    <source>
        <dbReference type="ARBA" id="ARBA00039754"/>
    </source>
</evidence>
<evidence type="ECO:0000313" key="18">
    <source>
        <dbReference type="Proteomes" id="UP000236151"/>
    </source>
</evidence>
<evidence type="ECO:0000256" key="9">
    <source>
        <dbReference type="ARBA" id="ARBA00023316"/>
    </source>
</evidence>
<evidence type="ECO:0000256" key="13">
    <source>
        <dbReference type="ARBA" id="ARBA00042443"/>
    </source>
</evidence>
<keyword evidence="9" id="KW-0961">Cell wall biogenesis/degradation</keyword>
<dbReference type="KEGG" id="cthd:CDO33_06575"/>
<evidence type="ECO:0000256" key="3">
    <source>
        <dbReference type="ARBA" id="ARBA00022490"/>
    </source>
</evidence>
<dbReference type="InterPro" id="IPR001986">
    <property type="entry name" value="Enolpyruvate_Tfrase_dom"/>
</dbReference>
<evidence type="ECO:0000256" key="8">
    <source>
        <dbReference type="ARBA" id="ARBA00023306"/>
    </source>
</evidence>
<reference evidence="17 18" key="1">
    <citation type="submission" date="2017-06" db="EMBL/GenBank/DDBJ databases">
        <title>Investigating the central metabolism of Clostridium thermosuccinogenes.</title>
        <authorList>
            <person name="Koendjbiharie J.G."/>
            <person name="van Kranenburg R."/>
        </authorList>
    </citation>
    <scope>NUCLEOTIDE SEQUENCE [LARGE SCALE GENOMIC DNA]</scope>
    <source>
        <strain evidence="17 18">DSM 5806</strain>
    </source>
</reference>
<sequence>MSKIAVVGGRKLKGEVMIEGAKNAVLPILAATVLNSGINVIKNCPKLRDVDIMLEILRKLGCLVSVEGSTIIVDSSTLNSTEVPEDLAAEMRSSIIFMGPLLARGGNVTISYPGGCVISLAIKMADVKNICFSEVKNVRSSI</sequence>
<keyword evidence="3" id="KW-0963">Cytoplasm</keyword>
<evidence type="ECO:0000259" key="16">
    <source>
        <dbReference type="Pfam" id="PF00275"/>
    </source>
</evidence>
<dbReference type="GO" id="GO:0071555">
    <property type="term" value="P:cell wall organization"/>
    <property type="evidence" value="ECO:0007669"/>
    <property type="project" value="UniProtKB-KW"/>
</dbReference>
<dbReference type="GO" id="GO:0008760">
    <property type="term" value="F:UDP-N-acetylglucosamine 1-carboxyvinyltransferase activity"/>
    <property type="evidence" value="ECO:0007669"/>
    <property type="project" value="UniProtKB-EC"/>
</dbReference>
<dbReference type="AlphaFoldDB" id="A0A2K2F322"/>
<dbReference type="GO" id="GO:0008360">
    <property type="term" value="P:regulation of cell shape"/>
    <property type="evidence" value="ECO:0007669"/>
    <property type="project" value="UniProtKB-KW"/>
</dbReference>
<gene>
    <name evidence="17" type="ORF">CDQ84_04565</name>
</gene>
<keyword evidence="7" id="KW-0573">Peptidoglycan synthesis</keyword>
<dbReference type="Pfam" id="PF00275">
    <property type="entry name" value="EPSP_synthase"/>
    <property type="match status" value="1"/>
</dbReference>
<evidence type="ECO:0000256" key="1">
    <source>
        <dbReference type="ARBA" id="ARBA00004496"/>
    </source>
</evidence>
<evidence type="ECO:0000256" key="2">
    <source>
        <dbReference type="ARBA" id="ARBA00004752"/>
    </source>
</evidence>
<evidence type="ECO:0000256" key="14">
    <source>
        <dbReference type="ARBA" id="ARBA00042842"/>
    </source>
</evidence>
<evidence type="ECO:0000256" key="5">
    <source>
        <dbReference type="ARBA" id="ARBA00022679"/>
    </source>
</evidence>
<keyword evidence="4" id="KW-0132">Cell division</keyword>
<evidence type="ECO:0000256" key="11">
    <source>
        <dbReference type="ARBA" id="ARBA00039108"/>
    </source>
</evidence>
<dbReference type="GO" id="GO:0051301">
    <property type="term" value="P:cell division"/>
    <property type="evidence" value="ECO:0007669"/>
    <property type="project" value="UniProtKB-KW"/>
</dbReference>
<proteinExistence type="inferred from homology"/>
<dbReference type="EMBL" id="NIOJ01000007">
    <property type="protein sequence ID" value="PNU00710.1"/>
    <property type="molecule type" value="Genomic_DNA"/>
</dbReference>
<name>A0A2K2F322_9CLOT</name>
<keyword evidence="6" id="KW-0133">Cell shape</keyword>
<comment type="subcellular location">
    <subcellularLocation>
        <location evidence="1">Cytoplasm</location>
    </subcellularLocation>
</comment>
<accession>A0A2K2F322</accession>
<dbReference type="InterPro" id="IPR050068">
    <property type="entry name" value="MurA_subfamily"/>
</dbReference>
<dbReference type="GO" id="GO:0009252">
    <property type="term" value="P:peptidoglycan biosynthetic process"/>
    <property type="evidence" value="ECO:0007669"/>
    <property type="project" value="UniProtKB-KW"/>
</dbReference>
<evidence type="ECO:0000256" key="4">
    <source>
        <dbReference type="ARBA" id="ARBA00022618"/>
    </source>
</evidence>
<comment type="caution">
    <text evidence="17">The sequence shown here is derived from an EMBL/GenBank/DDBJ whole genome shotgun (WGS) entry which is preliminary data.</text>
</comment>
<dbReference type="InterPro" id="IPR013792">
    <property type="entry name" value="RNA3'P_cycl/enolpyr_Trfase_a/b"/>
</dbReference>
<dbReference type="Proteomes" id="UP000236151">
    <property type="component" value="Unassembled WGS sequence"/>
</dbReference>
<feature type="domain" description="Enolpyruvate transferase" evidence="16">
    <location>
        <begin position="8"/>
        <end position="118"/>
    </location>
</feature>
<evidence type="ECO:0000256" key="7">
    <source>
        <dbReference type="ARBA" id="ARBA00022984"/>
    </source>
</evidence>
<protein>
    <recommendedName>
        <fullName evidence="12">UDP-N-acetylglucosamine 1-carboxyvinyltransferase</fullName>
        <ecNumber evidence="11">2.5.1.7</ecNumber>
    </recommendedName>
    <alternativeName>
        <fullName evidence="13">Enoylpyruvate transferase</fullName>
    </alternativeName>
    <alternativeName>
        <fullName evidence="14">UDP-N-acetylglucosamine enolpyruvyl transferase</fullName>
    </alternativeName>
</protein>